<protein>
    <recommendedName>
        <fullName evidence="3">Glycosyl transferase family 1 domain-containing protein</fullName>
    </recommendedName>
</protein>
<dbReference type="Gene3D" id="3.40.50.2000">
    <property type="entry name" value="Glycogen Phosphorylase B"/>
    <property type="match status" value="1"/>
</dbReference>
<evidence type="ECO:0000313" key="2">
    <source>
        <dbReference type="Proteomes" id="UP000247763"/>
    </source>
</evidence>
<reference evidence="2" key="1">
    <citation type="submission" date="2018-05" db="EMBL/GenBank/DDBJ databases">
        <title>Genome sequencing of Phenylobacterium sp. HYN0004.</title>
        <authorList>
            <person name="Yi H."/>
            <person name="Baek C."/>
        </authorList>
    </citation>
    <scope>NUCLEOTIDE SEQUENCE [LARGE SCALE GENOMIC DNA]</scope>
    <source>
        <strain evidence="2">HYN0004</strain>
    </source>
</reference>
<dbReference type="SUPFAM" id="SSF53756">
    <property type="entry name" value="UDP-Glycosyltransferase/glycogen phosphorylase"/>
    <property type="match status" value="1"/>
</dbReference>
<dbReference type="EMBL" id="CP029479">
    <property type="protein sequence ID" value="AWM78185.1"/>
    <property type="molecule type" value="Genomic_DNA"/>
</dbReference>
<dbReference type="KEGG" id="phb:HYN04_10705"/>
<evidence type="ECO:0000313" key="1">
    <source>
        <dbReference type="EMBL" id="AWM78185.1"/>
    </source>
</evidence>
<sequence length="508" mass="53630">MDPDWYRAMNPDVAASGADPADHFLRHGWREGRDPIAGFSVRDYLELYPDIAEAGINPFLHWLKAGKAEGRLPRREIGRTARAAALLEPLQVRLDRAARRWPQARPAVREALCRRLAALGPALSDVHLTVSHDDAFRNVGGLQLCVQREHAAFAAQGVSGLHLHPVDTWPTLREDGGGLLGVALNGEALGAWAAADVGAALAEALPSGGRRTFALHSLLGHDPAAVETLLRTAGFARGVFWLHDFASLCAGVHLMRDDLVDCGAPPAGSAACGVCLYGQRRALHAEGHRRLIEGFGLEVLTPSQVALDLWRRASGLAEVPARVLPLAALGEVTDALEPPASEGVLRVAFLGAPVPHKGWEIFQDLVRRFSGDPRYAFVQLGAQGAGYAGMGFVEARVSADQPHAMRNALVGAGVDVALTWSLCAETFGFTALEAAAAGAAVLTGPDSGNIAAQVKAGLPGRVLEDESALFAAFETGEVLSLSRSARGARVRDMVFSGLTAAPGVRPGP</sequence>
<name>A0A2Z3HTJ9_9CAUL</name>
<dbReference type="AlphaFoldDB" id="A0A2Z3HTJ9"/>
<evidence type="ECO:0008006" key="3">
    <source>
        <dbReference type="Google" id="ProtNLM"/>
    </source>
</evidence>
<keyword evidence="2" id="KW-1185">Reference proteome</keyword>
<dbReference type="OrthoDB" id="7527830at2"/>
<accession>A0A2Z3HTJ9</accession>
<proteinExistence type="predicted"/>
<gene>
    <name evidence="1" type="ORF">HYN04_10705</name>
</gene>
<organism evidence="1 2">
    <name type="scientific">Phenylobacterium parvum</name>
    <dbReference type="NCBI Taxonomy" id="2201350"/>
    <lineage>
        <taxon>Bacteria</taxon>
        <taxon>Pseudomonadati</taxon>
        <taxon>Pseudomonadota</taxon>
        <taxon>Alphaproteobacteria</taxon>
        <taxon>Caulobacterales</taxon>
        <taxon>Caulobacteraceae</taxon>
        <taxon>Phenylobacterium</taxon>
    </lineage>
</organism>
<dbReference type="Proteomes" id="UP000247763">
    <property type="component" value="Chromosome"/>
</dbReference>